<evidence type="ECO:0000256" key="1">
    <source>
        <dbReference type="ARBA" id="ARBA00010541"/>
    </source>
</evidence>
<sequence>MGYYDDQTGSRGRGLASLLFTSLISAVIGGLIVLLLTPALSRAGLLPASPGGEAANNRFAEKKSITVDVTTDITKAVERVQPAVVGVVNLQRDNPFQPEALQRGTGSGIIFDKENGKARIVTNHHVIAGADHVQVVISNGDNAKHVTAKVLGSDDISDLAVLEIPDNHVKAVADFGNSDAIKAGEPAIAIGNPLGLEFSQSVTVGVISSPKRSIDVAESMSMDVIQTDAAINPGNSGGALVNVAGQVIGINSLKIAEQGVEGLGFAIPVNDALPIINDLIRHGRVLRPYLGITLIDLQAIPQEYWATELDLPSSVNAGVVVRDVMSGTPAAKAGLRSRDVIVALDDQPIHSGSELRKYLYKEKKIGDEIRITFYRDGSKETVTTTLIQQPVEIFR</sequence>
<dbReference type="InterPro" id="IPR051201">
    <property type="entry name" value="Chloro_Bact_Ser_Proteases"/>
</dbReference>
<dbReference type="Proteomes" id="UP000198661">
    <property type="component" value="Unassembled WGS sequence"/>
</dbReference>
<dbReference type="Pfam" id="PF13365">
    <property type="entry name" value="Trypsin_2"/>
    <property type="match status" value="1"/>
</dbReference>
<comment type="similarity">
    <text evidence="1">Belongs to the peptidase S1C family.</text>
</comment>
<dbReference type="CDD" id="cd06781">
    <property type="entry name" value="cpPDZ_BsHtra-like"/>
    <property type="match status" value="1"/>
</dbReference>
<dbReference type="EMBL" id="FOOK01000005">
    <property type="protein sequence ID" value="SFF78404.1"/>
    <property type="molecule type" value="Genomic_DNA"/>
</dbReference>
<reference evidence="7 8" key="1">
    <citation type="submission" date="2016-10" db="EMBL/GenBank/DDBJ databases">
        <authorList>
            <person name="de Groot N.N."/>
        </authorList>
    </citation>
    <scope>NUCLEOTIDE SEQUENCE [LARGE SCALE GENOMIC DNA]</scope>
    <source>
        <strain evidence="7 8">DSM 44945</strain>
    </source>
</reference>
<feature type="domain" description="PDZ" evidence="6">
    <location>
        <begin position="294"/>
        <end position="377"/>
    </location>
</feature>
<dbReference type="PANTHER" id="PTHR43343">
    <property type="entry name" value="PEPTIDASE S12"/>
    <property type="match status" value="1"/>
</dbReference>
<keyword evidence="3" id="KW-0378">Hydrolase</keyword>
<dbReference type="InterPro" id="IPR001940">
    <property type="entry name" value="Peptidase_S1C"/>
</dbReference>
<dbReference type="PANTHER" id="PTHR43343:SF3">
    <property type="entry name" value="PROTEASE DO-LIKE 8, CHLOROPLASTIC"/>
    <property type="match status" value="1"/>
</dbReference>
<dbReference type="InterPro" id="IPR036034">
    <property type="entry name" value="PDZ_sf"/>
</dbReference>
<proteinExistence type="inferred from homology"/>
<dbReference type="STRING" id="201973.SAMN04488025_10542"/>
<accession>A0A1I2LGJ6</accession>
<keyword evidence="5" id="KW-0472">Membrane</keyword>
<keyword evidence="4" id="KW-0720">Serine protease</keyword>
<dbReference type="InterPro" id="IPR043504">
    <property type="entry name" value="Peptidase_S1_PA_chymotrypsin"/>
</dbReference>
<dbReference type="InterPro" id="IPR001478">
    <property type="entry name" value="PDZ"/>
</dbReference>
<dbReference type="Gene3D" id="2.30.42.10">
    <property type="match status" value="1"/>
</dbReference>
<dbReference type="SUPFAM" id="SSF50156">
    <property type="entry name" value="PDZ domain-like"/>
    <property type="match status" value="1"/>
</dbReference>
<evidence type="ECO:0000256" key="3">
    <source>
        <dbReference type="ARBA" id="ARBA00022801"/>
    </source>
</evidence>
<evidence type="ECO:0000313" key="7">
    <source>
        <dbReference type="EMBL" id="SFF78404.1"/>
    </source>
</evidence>
<protein>
    <submittedName>
        <fullName evidence="7">Serine protease Do</fullName>
    </submittedName>
</protein>
<dbReference type="AlphaFoldDB" id="A0A1I2LGJ6"/>
<evidence type="ECO:0000259" key="6">
    <source>
        <dbReference type="PROSITE" id="PS50106"/>
    </source>
</evidence>
<dbReference type="SUPFAM" id="SSF50494">
    <property type="entry name" value="Trypsin-like serine proteases"/>
    <property type="match status" value="1"/>
</dbReference>
<dbReference type="Pfam" id="PF13180">
    <property type="entry name" value="PDZ_2"/>
    <property type="match status" value="1"/>
</dbReference>
<keyword evidence="5" id="KW-0812">Transmembrane</keyword>
<evidence type="ECO:0000313" key="8">
    <source>
        <dbReference type="Proteomes" id="UP000198661"/>
    </source>
</evidence>
<dbReference type="SMART" id="SM00228">
    <property type="entry name" value="PDZ"/>
    <property type="match status" value="1"/>
</dbReference>
<keyword evidence="8" id="KW-1185">Reference proteome</keyword>
<dbReference type="RefSeq" id="WP_245752007.1">
    <property type="nucleotide sequence ID" value="NZ_FOOK01000005.1"/>
</dbReference>
<dbReference type="InterPro" id="IPR009003">
    <property type="entry name" value="Peptidase_S1_PA"/>
</dbReference>
<dbReference type="GO" id="GO:0006508">
    <property type="term" value="P:proteolysis"/>
    <property type="evidence" value="ECO:0007669"/>
    <property type="project" value="UniProtKB-KW"/>
</dbReference>
<dbReference type="GO" id="GO:0004252">
    <property type="term" value="F:serine-type endopeptidase activity"/>
    <property type="evidence" value="ECO:0007669"/>
    <property type="project" value="InterPro"/>
</dbReference>
<organism evidence="7 8">
    <name type="scientific">Planifilum fulgidum</name>
    <dbReference type="NCBI Taxonomy" id="201973"/>
    <lineage>
        <taxon>Bacteria</taxon>
        <taxon>Bacillati</taxon>
        <taxon>Bacillota</taxon>
        <taxon>Bacilli</taxon>
        <taxon>Bacillales</taxon>
        <taxon>Thermoactinomycetaceae</taxon>
        <taxon>Planifilum</taxon>
    </lineage>
</organism>
<dbReference type="Gene3D" id="2.40.10.10">
    <property type="entry name" value="Trypsin-like serine proteases"/>
    <property type="match status" value="2"/>
</dbReference>
<dbReference type="PROSITE" id="PS50106">
    <property type="entry name" value="PDZ"/>
    <property type="match status" value="1"/>
</dbReference>
<feature type="transmembrane region" description="Helical" evidence="5">
    <location>
        <begin position="15"/>
        <end position="36"/>
    </location>
</feature>
<keyword evidence="5" id="KW-1133">Transmembrane helix</keyword>
<evidence type="ECO:0000256" key="5">
    <source>
        <dbReference type="SAM" id="Phobius"/>
    </source>
</evidence>
<name>A0A1I2LGJ6_9BACL</name>
<evidence type="ECO:0000256" key="4">
    <source>
        <dbReference type="ARBA" id="ARBA00022825"/>
    </source>
</evidence>
<evidence type="ECO:0000256" key="2">
    <source>
        <dbReference type="ARBA" id="ARBA00022670"/>
    </source>
</evidence>
<dbReference type="PRINTS" id="PR00834">
    <property type="entry name" value="PROTEASES2C"/>
</dbReference>
<keyword evidence="2 7" id="KW-0645">Protease</keyword>
<gene>
    <name evidence="7" type="ORF">SAMN04488025_10542</name>
</gene>